<dbReference type="AlphaFoldDB" id="A0AAE8MMU9"/>
<name>A0AAE8MMU9_9HYPO</name>
<sequence length="23" mass="2559">MGQTYRISLIQTSGAPLRTKVHT</sequence>
<evidence type="ECO:0000313" key="2">
    <source>
        <dbReference type="Proteomes" id="UP001187734"/>
    </source>
</evidence>
<protein>
    <submittedName>
        <fullName evidence="1">Uncharacterized protein</fullName>
    </submittedName>
</protein>
<dbReference type="EMBL" id="ONZP01000934">
    <property type="protein sequence ID" value="SPJ92006.1"/>
    <property type="molecule type" value="Genomic_DNA"/>
</dbReference>
<accession>A0AAE8MMU9</accession>
<keyword evidence="2" id="KW-1185">Reference proteome</keyword>
<comment type="caution">
    <text evidence="1">The sequence shown here is derived from an EMBL/GenBank/DDBJ whole genome shotgun (WGS) entry which is preliminary data.</text>
</comment>
<reference evidence="1" key="1">
    <citation type="submission" date="2018-03" db="EMBL/GenBank/DDBJ databases">
        <authorList>
            <person name="Guldener U."/>
        </authorList>
    </citation>
    <scope>NUCLEOTIDE SEQUENCE</scope>
</reference>
<proteinExistence type="predicted"/>
<gene>
    <name evidence="1" type="ORF">FTOL_13660</name>
</gene>
<dbReference type="Proteomes" id="UP001187734">
    <property type="component" value="Unassembled WGS sequence"/>
</dbReference>
<evidence type="ECO:0000313" key="1">
    <source>
        <dbReference type="EMBL" id="SPJ92006.1"/>
    </source>
</evidence>
<organism evidence="1 2">
    <name type="scientific">Fusarium torulosum</name>
    <dbReference type="NCBI Taxonomy" id="33205"/>
    <lineage>
        <taxon>Eukaryota</taxon>
        <taxon>Fungi</taxon>
        <taxon>Dikarya</taxon>
        <taxon>Ascomycota</taxon>
        <taxon>Pezizomycotina</taxon>
        <taxon>Sordariomycetes</taxon>
        <taxon>Hypocreomycetidae</taxon>
        <taxon>Hypocreales</taxon>
        <taxon>Nectriaceae</taxon>
        <taxon>Fusarium</taxon>
    </lineage>
</organism>